<dbReference type="GO" id="GO:0050661">
    <property type="term" value="F:NADP binding"/>
    <property type="evidence" value="ECO:0007669"/>
    <property type="project" value="InterPro"/>
</dbReference>
<evidence type="ECO:0000256" key="1">
    <source>
        <dbReference type="ARBA" id="ARBA00010139"/>
    </source>
</evidence>
<dbReference type="PANTHER" id="PTHR42877:SF4">
    <property type="entry name" value="FAD_NAD(P)-BINDING DOMAIN-CONTAINING PROTEIN-RELATED"/>
    <property type="match status" value="1"/>
</dbReference>
<dbReference type="GO" id="GO:0050660">
    <property type="term" value="F:flavin adenine dinucleotide binding"/>
    <property type="evidence" value="ECO:0007669"/>
    <property type="project" value="InterPro"/>
</dbReference>
<dbReference type="KEGG" id="nno:NONO_c26450"/>
<organism evidence="5 6">
    <name type="scientific">Nocardia nova SH22a</name>
    <dbReference type="NCBI Taxonomy" id="1415166"/>
    <lineage>
        <taxon>Bacteria</taxon>
        <taxon>Bacillati</taxon>
        <taxon>Actinomycetota</taxon>
        <taxon>Actinomycetes</taxon>
        <taxon>Mycobacteriales</taxon>
        <taxon>Nocardiaceae</taxon>
        <taxon>Nocardia</taxon>
    </lineage>
</organism>
<dbReference type="HOGENOM" id="CLU_006937_7_1_11"/>
<sequence length="650" mass="72604">MTTSPNPVPGDLDRLESALESANIPSLVATLYQLTGDDRWLADPYRPRRAPQIDNNDSGGLTEQARADIRTAAATAVRGWAAGTPAAVPAPTGEQLRQLMSLVAGEPVSEDFEPMMADELGFRPSAPRRPAAVRRPLRVVIIGAGVSGLLAARAMHIAGVDHIVFEKNTEVGGTWWENRYPGCGVDTPSQLYSFSFYGRDWSQHFGKRDEVSRYLRDMAAECVDRSAIRFGCEVSAAEWDDTERLWWITVTEADGSVTTTRADAVITATGQLNRPKLPAIAGAERFRGRLFHSARWPEGLDLAGQRVAVVGSGATAMQIVPAIVGDVESLTVYQRSPHWILPSEDYFRPIDADVHWLNRHLPFYRRWNRFRLAWTFNDRVHPSLRIDPEWNGDGRSINRANDRHRQYFTRYLGEQLAGRPDLIEKTLPGYPPYGKRMLLDNGWFAALREPHVELVTDGVAELTETGVRAADGTERPADIVVMATGFEARRPLYPISVRGRDGVALADVWGEEDARAYLGIAVPGFPNLFLTYGPNSNLGHGGSFITIAECQVRYIADLVCAMIENGIGTVECRREVHDRYNELLDQAHARMIWTYPGTRNWYRNTAGRVVTNMPWRVADYWRMTEHADLADFTTDEHVSPAPLRGVSLRK</sequence>
<evidence type="ECO:0000256" key="2">
    <source>
        <dbReference type="ARBA" id="ARBA00022630"/>
    </source>
</evidence>
<reference evidence="5 6" key="1">
    <citation type="journal article" date="2014" name="Appl. Environ. Microbiol.">
        <title>Insights into the Microbial Degradation of Rubber and Gutta-Percha by Analysis of the Complete Genome of Nocardia nova SH22a.</title>
        <authorList>
            <person name="Luo Q."/>
            <person name="Hiessl S."/>
            <person name="Poehlein A."/>
            <person name="Daniel R."/>
            <person name="Steinbuchel A."/>
        </authorList>
    </citation>
    <scope>NUCLEOTIDE SEQUENCE [LARGE SCALE GENOMIC DNA]</scope>
    <source>
        <strain evidence="5">SH22a</strain>
    </source>
</reference>
<dbReference type="Pfam" id="PF00743">
    <property type="entry name" value="FMO-like"/>
    <property type="match status" value="1"/>
</dbReference>
<evidence type="ECO:0000256" key="4">
    <source>
        <dbReference type="ARBA" id="ARBA00023002"/>
    </source>
</evidence>
<keyword evidence="2" id="KW-0285">Flavoprotein</keyword>
<dbReference type="InterPro" id="IPR051209">
    <property type="entry name" value="FAD-bind_Monooxygenase_sf"/>
</dbReference>
<name>W5TDZ0_9NOCA</name>
<keyword evidence="4" id="KW-0560">Oxidoreductase</keyword>
<dbReference type="STRING" id="1415166.NONO_c26450"/>
<dbReference type="AlphaFoldDB" id="W5TDZ0"/>
<dbReference type="InterPro" id="IPR036188">
    <property type="entry name" value="FAD/NAD-bd_sf"/>
</dbReference>
<keyword evidence="5" id="KW-0503">Monooxygenase</keyword>
<dbReference type="eggNOG" id="COG2072">
    <property type="taxonomic scope" value="Bacteria"/>
</dbReference>
<comment type="similarity">
    <text evidence="1">Belongs to the FAD-binding monooxygenase family.</text>
</comment>
<evidence type="ECO:0000313" key="6">
    <source>
        <dbReference type="Proteomes" id="UP000019150"/>
    </source>
</evidence>
<dbReference type="GO" id="GO:0004499">
    <property type="term" value="F:N,N-dimethylaniline monooxygenase activity"/>
    <property type="evidence" value="ECO:0007669"/>
    <property type="project" value="InterPro"/>
</dbReference>
<dbReference type="Proteomes" id="UP000019150">
    <property type="component" value="Chromosome"/>
</dbReference>
<dbReference type="OrthoDB" id="5168853at2"/>
<dbReference type="EMBL" id="CP006850">
    <property type="protein sequence ID" value="AHH17437.1"/>
    <property type="molecule type" value="Genomic_DNA"/>
</dbReference>
<dbReference type="PANTHER" id="PTHR42877">
    <property type="entry name" value="L-ORNITHINE N(5)-MONOOXYGENASE-RELATED"/>
    <property type="match status" value="1"/>
</dbReference>
<evidence type="ECO:0000256" key="3">
    <source>
        <dbReference type="ARBA" id="ARBA00022827"/>
    </source>
</evidence>
<proteinExistence type="inferred from homology"/>
<gene>
    <name evidence="5" type="ORF">NONO_c26450</name>
</gene>
<protein>
    <submittedName>
        <fullName evidence="5">Monooxygenase</fullName>
    </submittedName>
</protein>
<dbReference type="PATRIC" id="fig|1415166.3.peg.2710"/>
<keyword evidence="6" id="KW-1185">Reference proteome</keyword>
<accession>W5TDZ0</accession>
<evidence type="ECO:0000313" key="5">
    <source>
        <dbReference type="EMBL" id="AHH17437.1"/>
    </source>
</evidence>
<dbReference type="InterPro" id="IPR020946">
    <property type="entry name" value="Flavin_mOase-like"/>
</dbReference>
<dbReference type="SUPFAM" id="SSF51905">
    <property type="entry name" value="FAD/NAD(P)-binding domain"/>
    <property type="match status" value="2"/>
</dbReference>
<dbReference type="RefSeq" id="WP_025348910.1">
    <property type="nucleotide sequence ID" value="NZ_CP006850.1"/>
</dbReference>
<dbReference type="Gene3D" id="3.50.50.60">
    <property type="entry name" value="FAD/NAD(P)-binding domain"/>
    <property type="match status" value="2"/>
</dbReference>
<keyword evidence="3" id="KW-0274">FAD</keyword>